<sequence>MTAEIQDKPTLQQRHDMIALAAYYLAEQRAFAPGGADKDWLEAEETIDAMIADRLLSRTTALETGRRLIRNALVLPDHEQA</sequence>
<gene>
    <name evidence="1" type="ORF">G3480_05870</name>
</gene>
<dbReference type="InterPro" id="IPR021327">
    <property type="entry name" value="DUF2934"/>
</dbReference>
<dbReference type="Proteomes" id="UP000471640">
    <property type="component" value="Unassembled WGS sequence"/>
</dbReference>
<accession>A0A6P1DVY5</accession>
<dbReference type="AlphaFoldDB" id="A0A6P1DVY5"/>
<evidence type="ECO:0000313" key="2">
    <source>
        <dbReference type="Proteomes" id="UP000471640"/>
    </source>
</evidence>
<protein>
    <submittedName>
        <fullName evidence="1">DUF2934 domain-containing protein</fullName>
    </submittedName>
</protein>
<reference evidence="1 2" key="2">
    <citation type="submission" date="2020-02" db="EMBL/GenBank/DDBJ databases">
        <title>Genome sequences of Thiorhodococcus mannitoliphagus and Thiorhodococcus minor, purple sulfur photosynthetic bacteria in the gammaproteobacterial family, Chromatiaceae.</title>
        <authorList>
            <person name="Aviles F.A."/>
            <person name="Meyer T.E."/>
            <person name="Kyndt J.A."/>
        </authorList>
    </citation>
    <scope>NUCLEOTIDE SEQUENCE [LARGE SCALE GENOMIC DNA]</scope>
    <source>
        <strain evidence="1 2">DSM 18266</strain>
    </source>
</reference>
<reference evidence="2" key="1">
    <citation type="journal article" date="2020" name="Microbiol. Resour. Announc.">
        <title>Draft Genome Sequences of Thiorhodococcus mannitoliphagus and Thiorhodococcus minor, Purple Sulfur Photosynthetic Bacteria in the Gammaproteobacterial Family Chromatiaceae.</title>
        <authorList>
            <person name="Aviles F.A."/>
            <person name="Meyer T.E."/>
            <person name="Kyndt J.A."/>
        </authorList>
    </citation>
    <scope>NUCLEOTIDE SEQUENCE [LARGE SCALE GENOMIC DNA]</scope>
    <source>
        <strain evidence="2">DSM 18266</strain>
    </source>
</reference>
<proteinExistence type="predicted"/>
<evidence type="ECO:0000313" key="1">
    <source>
        <dbReference type="EMBL" id="NEX19844.1"/>
    </source>
</evidence>
<name>A0A6P1DVY5_9GAMM</name>
<organism evidence="1 2">
    <name type="scientific">Thiorhodococcus mannitoliphagus</name>
    <dbReference type="NCBI Taxonomy" id="329406"/>
    <lineage>
        <taxon>Bacteria</taxon>
        <taxon>Pseudomonadati</taxon>
        <taxon>Pseudomonadota</taxon>
        <taxon>Gammaproteobacteria</taxon>
        <taxon>Chromatiales</taxon>
        <taxon>Chromatiaceae</taxon>
        <taxon>Thiorhodococcus</taxon>
    </lineage>
</organism>
<comment type="caution">
    <text evidence="1">The sequence shown here is derived from an EMBL/GenBank/DDBJ whole genome shotgun (WGS) entry which is preliminary data.</text>
</comment>
<dbReference type="EMBL" id="JAAIJR010000016">
    <property type="protein sequence ID" value="NEX19844.1"/>
    <property type="molecule type" value="Genomic_DNA"/>
</dbReference>
<keyword evidence="2" id="KW-1185">Reference proteome</keyword>
<dbReference type="Pfam" id="PF11154">
    <property type="entry name" value="DUF2934"/>
    <property type="match status" value="1"/>
</dbReference>